<evidence type="ECO:0000256" key="4">
    <source>
        <dbReference type="ARBA" id="ARBA00023180"/>
    </source>
</evidence>
<gene>
    <name evidence="7" type="ORF">GUITHDRAFT_147340</name>
</gene>
<dbReference type="EnsemblProtists" id="EKX34265">
    <property type="protein sequence ID" value="EKX34265"/>
    <property type="gene ID" value="GUITHDRAFT_147340"/>
</dbReference>
<dbReference type="Gene3D" id="2.10.70.10">
    <property type="entry name" value="Complement Module, domain 1"/>
    <property type="match status" value="2"/>
</dbReference>
<dbReference type="EMBL" id="JH993114">
    <property type="protein sequence ID" value="EKX34265.1"/>
    <property type="molecule type" value="Genomic_DNA"/>
</dbReference>
<dbReference type="KEGG" id="gtt:GUITHDRAFT_147340"/>
<dbReference type="OrthoDB" id="6515930at2759"/>
<dbReference type="Pfam" id="PF00791">
    <property type="entry name" value="ZU5"/>
    <property type="match status" value="1"/>
</dbReference>
<feature type="domain" description="Sushi" evidence="6">
    <location>
        <begin position="1199"/>
        <end position="1263"/>
    </location>
</feature>
<dbReference type="HOGENOM" id="CLU_237453_0_0_1"/>
<dbReference type="SMART" id="SM00032">
    <property type="entry name" value="CCP"/>
    <property type="match status" value="6"/>
</dbReference>
<feature type="domain" description="Sushi" evidence="6">
    <location>
        <begin position="1344"/>
        <end position="1404"/>
    </location>
</feature>
<protein>
    <recommendedName>
        <fullName evidence="6">Sushi domain-containing protein</fullName>
    </recommendedName>
</protein>
<sequence length="1615" mass="174447">MTSSYPKVYLISAWVVGVFQLCAGQVCTPTKLELLCGSSSQFVENNGMLGWHQCVPKSCGGPPVISNGYTVPARGESSPMCNENCTFGNYSSCAIISCRNQNVSNGVIEPSHRDIEYGRSVEVSCNYGYMRNDSAHLKGDNLESPAHVTFSRICSGNGQLTNMDVSCVAMRCSQVTDKYLTCTDSSMCKAATGMKTGVANPARPTSVYETVKIDCIPGFHWSGGSNVMQCKWTGALSTVAGMCIPSACNSTISNSLLSWEKASTVADGGIAYKDSDHIVCAYGYTIKHSRLPSNSTCPFKMVVNCSWSAANGRPQLNLDLNDFSCVRAACPMTNLVSGLRHYNSSLLNLSLTLNVGDTVDVTCVQGYRAAPLDSFSTSCDSSRRFSARCARGDTTSDPSYSPCDFDRLHCVPVHCSLSAVPNGVVSLMGGEDYDKNLLRWYNKYANISWNLSSTMTANLSCDVGYRPASSLVAYPDGSSPRSVILSCSSECQLNYSSPSCKPVSCQDTLPAGHFVSGRLPRPFLHGDVYEVYCPSGTAVQGTTTCQVMYQMTCSDGTLLFKMPADSTFSPQQIQCTAMTCGSGCSTSCSFDQRFQDPLAETIPNTTVTEGFISRFFQCRSANAEPVDNECKQFGDAKCEKGCFSRLSNCNIVQQNCFLQLPPHTFTVPAAASLMLKHKDSRTVYCEAGYMLEDDTPSVCETVQVVACSCGAAPIKRCIPQTCASRCDLGCPASQLLTFPHFGTARYVLGPEISISSTIPHLAQLQFSCANGFVPISSNLSIPRPVCNPTSIINAVCRSCQISITDDLTCAAASCPPVDFPYKTSDGFDMVDSTSVPGFHLGGAILTGQRVNITCPVNYAVAGTTARTKEVTCAAKSDGTCGMDLPICQRVPCPSFTVPANSMATRYNLSVSPPLQQTVAGGSSLVLLSGDFAEIECNSSYRLSSSNLFECASRFKVTCLEDGKLLSSRSNSSSIDSCELQSCFIVCDMGYACASSDDPKLCSNDVCAFNAPRTQAVPCSNISQLSSTLSKPLSGDRCQYLSLNVFPCLPFRCVRFEMPANAKSAETVKEVNGQVVWVADTASTLSGQVEQRYGAIINVTCQQGFMPETYAGSEEGCPQSWYLTSCNGQGLWENYQRCVPKTCRVTWQLGGYWQYRDVLLGSSFQVPCSANEEIPASLRSSVCLDNCNMSSQQVCAPKKCRPYNVTGFLVVSSSNQSVTVGQKVVVRCPIGLVAAPSFVHRCSKTFESTCQADQMFDRQDLLQCVPASCRPYVEVDHNVLQQSNSIRPALYGQPCREFRCKEGHGLGGNGSQSIFMRRCGTADDTLSACEWEAGPLCEPVVCGKFAAEAVPANSTVTYDANTSYRFGQKLSGRCELGFHRSDQQNLQNFEISCLASGKFQEPPSCIPVVCPPFERYLRATFASDVWSRAPVTQSNEQVKFNETVKLLCPEGYEFDPSSAGAEQGVKVSDFVANPTVRSYGDKIVIECQDGFQLTSYSSAFLADFQQTFGVVKVLASKRYALPPLSTASQISMDGPYSDVKISFPANSWPPTATQGPEIIVFNSSTGLPNLPATAEVAGVILDFGPSGIKFQNPVKLSIPTYLKSKPQDLEIFIYRY</sequence>
<evidence type="ECO:0000313" key="8">
    <source>
        <dbReference type="EnsemblProtists" id="EKX34265"/>
    </source>
</evidence>
<feature type="domain" description="Sushi" evidence="6">
    <location>
        <begin position="330"/>
        <end position="389"/>
    </location>
</feature>
<dbReference type="RefSeq" id="XP_005821245.1">
    <property type="nucleotide sequence ID" value="XM_005821188.1"/>
</dbReference>
<accession>L1IEL7</accession>
<dbReference type="SUPFAM" id="SSF57535">
    <property type="entry name" value="Complement control module/SCR domain"/>
    <property type="match status" value="1"/>
</dbReference>
<proteinExistence type="predicted"/>
<organism evidence="7">
    <name type="scientific">Guillardia theta (strain CCMP2712)</name>
    <name type="common">Cryptophyte</name>
    <dbReference type="NCBI Taxonomy" id="905079"/>
    <lineage>
        <taxon>Eukaryota</taxon>
        <taxon>Cryptophyceae</taxon>
        <taxon>Pyrenomonadales</taxon>
        <taxon>Geminigeraceae</taxon>
        <taxon>Guillardia</taxon>
    </lineage>
</organism>
<feature type="signal peptide" evidence="5">
    <location>
        <begin position="1"/>
        <end position="24"/>
    </location>
</feature>
<evidence type="ECO:0000259" key="6">
    <source>
        <dbReference type="SMART" id="SM00032"/>
    </source>
</evidence>
<dbReference type="PaxDb" id="55529-EKX34265"/>
<dbReference type="InterPro" id="IPR000906">
    <property type="entry name" value="ZU5_dom"/>
</dbReference>
<keyword evidence="5" id="KW-0732">Signal</keyword>
<keyword evidence="9" id="KW-1185">Reference proteome</keyword>
<feature type="domain" description="Sushi" evidence="6">
    <location>
        <begin position="188"/>
        <end position="243"/>
    </location>
</feature>
<dbReference type="PANTHER" id="PTHR19325:SF575">
    <property type="entry name" value="LOCOMOTION-RELATED PROTEIN HIKARU GENKI"/>
    <property type="match status" value="1"/>
</dbReference>
<keyword evidence="4" id="KW-0325">Glycoprotein</keyword>
<evidence type="ECO:0000256" key="2">
    <source>
        <dbReference type="ARBA" id="ARBA00022737"/>
    </source>
</evidence>
<keyword evidence="1" id="KW-0768">Sushi</keyword>
<reference evidence="8" key="3">
    <citation type="submission" date="2015-06" db="UniProtKB">
        <authorList>
            <consortium name="EnsemblProtists"/>
        </authorList>
    </citation>
    <scope>IDENTIFICATION</scope>
</reference>
<dbReference type="Gene3D" id="2.60.220.30">
    <property type="match status" value="1"/>
</dbReference>
<dbReference type="Proteomes" id="UP000011087">
    <property type="component" value="Unassembled WGS sequence"/>
</dbReference>
<dbReference type="InterPro" id="IPR050350">
    <property type="entry name" value="Compl-Cell_Adhes-Reg"/>
</dbReference>
<feature type="chain" id="PRO_5008769979" description="Sushi domain-containing protein" evidence="5">
    <location>
        <begin position="25"/>
        <end position="1615"/>
    </location>
</feature>
<evidence type="ECO:0000256" key="1">
    <source>
        <dbReference type="ARBA" id="ARBA00022659"/>
    </source>
</evidence>
<feature type="domain" description="Sushi" evidence="6">
    <location>
        <begin position="505"/>
        <end position="553"/>
    </location>
</feature>
<evidence type="ECO:0000256" key="3">
    <source>
        <dbReference type="ARBA" id="ARBA00023157"/>
    </source>
</evidence>
<dbReference type="GeneID" id="17291002"/>
<keyword evidence="3" id="KW-1015">Disulfide bond</keyword>
<dbReference type="InterPro" id="IPR035976">
    <property type="entry name" value="Sushi/SCR/CCP_sf"/>
</dbReference>
<dbReference type="PANTHER" id="PTHR19325">
    <property type="entry name" value="COMPLEMENT COMPONENT-RELATED SUSHI DOMAIN-CONTAINING"/>
    <property type="match status" value="1"/>
</dbReference>
<dbReference type="Pfam" id="PF00084">
    <property type="entry name" value="Sushi"/>
    <property type="match status" value="1"/>
</dbReference>
<dbReference type="InterPro" id="IPR000436">
    <property type="entry name" value="Sushi_SCR_CCP_dom"/>
</dbReference>
<evidence type="ECO:0000256" key="5">
    <source>
        <dbReference type="SAM" id="SignalP"/>
    </source>
</evidence>
<feature type="domain" description="Sushi" evidence="6">
    <location>
        <begin position="98"/>
        <end position="167"/>
    </location>
</feature>
<keyword evidence="2" id="KW-0677">Repeat</keyword>
<evidence type="ECO:0000313" key="7">
    <source>
        <dbReference type="EMBL" id="EKX34265.1"/>
    </source>
</evidence>
<reference evidence="9" key="2">
    <citation type="submission" date="2012-11" db="EMBL/GenBank/DDBJ databases">
        <authorList>
            <person name="Kuo A."/>
            <person name="Curtis B.A."/>
            <person name="Tanifuji G."/>
            <person name="Burki F."/>
            <person name="Gruber A."/>
            <person name="Irimia M."/>
            <person name="Maruyama S."/>
            <person name="Arias M.C."/>
            <person name="Ball S.G."/>
            <person name="Gile G.H."/>
            <person name="Hirakawa Y."/>
            <person name="Hopkins J.F."/>
            <person name="Rensing S.A."/>
            <person name="Schmutz J."/>
            <person name="Symeonidi A."/>
            <person name="Elias M."/>
            <person name="Eveleigh R.J."/>
            <person name="Herman E.K."/>
            <person name="Klute M.J."/>
            <person name="Nakayama T."/>
            <person name="Obornik M."/>
            <person name="Reyes-Prieto A."/>
            <person name="Armbrust E.V."/>
            <person name="Aves S.J."/>
            <person name="Beiko R.G."/>
            <person name="Coutinho P."/>
            <person name="Dacks J.B."/>
            <person name="Durnford D.G."/>
            <person name="Fast N.M."/>
            <person name="Green B.R."/>
            <person name="Grisdale C."/>
            <person name="Hempe F."/>
            <person name="Henrissat B."/>
            <person name="Hoppner M.P."/>
            <person name="Ishida K.-I."/>
            <person name="Kim E."/>
            <person name="Koreny L."/>
            <person name="Kroth P.G."/>
            <person name="Liu Y."/>
            <person name="Malik S.-B."/>
            <person name="Maier U.G."/>
            <person name="McRose D."/>
            <person name="Mock T."/>
            <person name="Neilson J.A."/>
            <person name="Onodera N.T."/>
            <person name="Poole A.M."/>
            <person name="Pritham E.J."/>
            <person name="Richards T.A."/>
            <person name="Rocap G."/>
            <person name="Roy S.W."/>
            <person name="Sarai C."/>
            <person name="Schaack S."/>
            <person name="Shirato S."/>
            <person name="Slamovits C.H."/>
            <person name="Spencer D.F."/>
            <person name="Suzuki S."/>
            <person name="Worden A.Z."/>
            <person name="Zauner S."/>
            <person name="Barry K."/>
            <person name="Bell C."/>
            <person name="Bharti A.K."/>
            <person name="Crow J.A."/>
            <person name="Grimwood J."/>
            <person name="Kramer R."/>
            <person name="Lindquist E."/>
            <person name="Lucas S."/>
            <person name="Salamov A."/>
            <person name="McFadden G.I."/>
            <person name="Lane C.E."/>
            <person name="Keeling P.J."/>
            <person name="Gray M.W."/>
            <person name="Grigoriev I.V."/>
            <person name="Archibald J.M."/>
        </authorList>
    </citation>
    <scope>NUCLEOTIDE SEQUENCE</scope>
    <source>
        <strain evidence="9">CCMP2712</strain>
    </source>
</reference>
<dbReference type="OMA" id="NTECSAF"/>
<evidence type="ECO:0000313" key="9">
    <source>
        <dbReference type="Proteomes" id="UP000011087"/>
    </source>
</evidence>
<name>L1IEL7_GUITC</name>
<reference evidence="7 9" key="1">
    <citation type="journal article" date="2012" name="Nature">
        <title>Algal genomes reveal evolutionary mosaicism and the fate of nucleomorphs.</title>
        <authorList>
            <consortium name="DOE Joint Genome Institute"/>
            <person name="Curtis B.A."/>
            <person name="Tanifuji G."/>
            <person name="Burki F."/>
            <person name="Gruber A."/>
            <person name="Irimia M."/>
            <person name="Maruyama S."/>
            <person name="Arias M.C."/>
            <person name="Ball S.G."/>
            <person name="Gile G.H."/>
            <person name="Hirakawa Y."/>
            <person name="Hopkins J.F."/>
            <person name="Kuo A."/>
            <person name="Rensing S.A."/>
            <person name="Schmutz J."/>
            <person name="Symeonidi A."/>
            <person name="Elias M."/>
            <person name="Eveleigh R.J."/>
            <person name="Herman E.K."/>
            <person name="Klute M.J."/>
            <person name="Nakayama T."/>
            <person name="Obornik M."/>
            <person name="Reyes-Prieto A."/>
            <person name="Armbrust E.V."/>
            <person name="Aves S.J."/>
            <person name="Beiko R.G."/>
            <person name="Coutinho P."/>
            <person name="Dacks J.B."/>
            <person name="Durnford D.G."/>
            <person name="Fast N.M."/>
            <person name="Green B.R."/>
            <person name="Grisdale C.J."/>
            <person name="Hempel F."/>
            <person name="Henrissat B."/>
            <person name="Hoppner M.P."/>
            <person name="Ishida K."/>
            <person name="Kim E."/>
            <person name="Koreny L."/>
            <person name="Kroth P.G."/>
            <person name="Liu Y."/>
            <person name="Malik S.B."/>
            <person name="Maier U.G."/>
            <person name="McRose D."/>
            <person name="Mock T."/>
            <person name="Neilson J.A."/>
            <person name="Onodera N.T."/>
            <person name="Poole A.M."/>
            <person name="Pritham E.J."/>
            <person name="Richards T.A."/>
            <person name="Rocap G."/>
            <person name="Roy S.W."/>
            <person name="Sarai C."/>
            <person name="Schaack S."/>
            <person name="Shirato S."/>
            <person name="Slamovits C.H."/>
            <person name="Spencer D.F."/>
            <person name="Suzuki S."/>
            <person name="Worden A.Z."/>
            <person name="Zauner S."/>
            <person name="Barry K."/>
            <person name="Bell C."/>
            <person name="Bharti A.K."/>
            <person name="Crow J.A."/>
            <person name="Grimwood J."/>
            <person name="Kramer R."/>
            <person name="Lindquist E."/>
            <person name="Lucas S."/>
            <person name="Salamov A."/>
            <person name="McFadden G.I."/>
            <person name="Lane C.E."/>
            <person name="Keeling P.J."/>
            <person name="Gray M.W."/>
            <person name="Grigoriev I.V."/>
            <person name="Archibald J.M."/>
        </authorList>
    </citation>
    <scope>NUCLEOTIDE SEQUENCE</scope>
    <source>
        <strain evidence="7 9">CCMP2712</strain>
    </source>
</reference>